<sequence length="134" mass="15066">MSTPNSTPSFVSQELTNILSEYEYGIKPNSIKKISQATKSTGENSNFQLCLLENIQLTISITDIGFIITDASPYPTANEVNNIDLETVNKWINHPFETMDALLLTTSPKFGEIFHQTLFNKLLDLQSHQQDVDN</sequence>
<accession>A0ACA9M3M9</accession>
<keyword evidence="2" id="KW-1185">Reference proteome</keyword>
<organism evidence="1 2">
    <name type="scientific">Cetraspora pellucida</name>
    <dbReference type="NCBI Taxonomy" id="1433469"/>
    <lineage>
        <taxon>Eukaryota</taxon>
        <taxon>Fungi</taxon>
        <taxon>Fungi incertae sedis</taxon>
        <taxon>Mucoromycota</taxon>
        <taxon>Glomeromycotina</taxon>
        <taxon>Glomeromycetes</taxon>
        <taxon>Diversisporales</taxon>
        <taxon>Gigasporaceae</taxon>
        <taxon>Cetraspora</taxon>
    </lineage>
</organism>
<name>A0ACA9M3M9_9GLOM</name>
<reference evidence="1" key="1">
    <citation type="submission" date="2021-06" db="EMBL/GenBank/DDBJ databases">
        <authorList>
            <person name="Kallberg Y."/>
            <person name="Tangrot J."/>
            <person name="Rosling A."/>
        </authorList>
    </citation>
    <scope>NUCLEOTIDE SEQUENCE</scope>
    <source>
        <strain evidence="1">28 12/20/2015</strain>
    </source>
</reference>
<gene>
    <name evidence="1" type="ORF">SPELUC_LOCUS5488</name>
</gene>
<dbReference type="Proteomes" id="UP000789366">
    <property type="component" value="Unassembled WGS sequence"/>
</dbReference>
<proteinExistence type="predicted"/>
<evidence type="ECO:0000313" key="1">
    <source>
        <dbReference type="EMBL" id="CAG8558069.1"/>
    </source>
</evidence>
<comment type="caution">
    <text evidence="1">The sequence shown here is derived from an EMBL/GenBank/DDBJ whole genome shotgun (WGS) entry which is preliminary data.</text>
</comment>
<evidence type="ECO:0000313" key="2">
    <source>
        <dbReference type="Proteomes" id="UP000789366"/>
    </source>
</evidence>
<protein>
    <submittedName>
        <fullName evidence="1">6455_t:CDS:1</fullName>
    </submittedName>
</protein>
<dbReference type="EMBL" id="CAJVPW010005633">
    <property type="protein sequence ID" value="CAG8558069.1"/>
    <property type="molecule type" value="Genomic_DNA"/>
</dbReference>